<gene>
    <name evidence="6" type="ORF">AXE80_00530</name>
</gene>
<name>A0A1B1Y292_9FLAO</name>
<evidence type="ECO:0000256" key="4">
    <source>
        <dbReference type="ARBA" id="ARBA00023014"/>
    </source>
</evidence>
<evidence type="ECO:0000313" key="7">
    <source>
        <dbReference type="Proteomes" id="UP000092967"/>
    </source>
</evidence>
<keyword evidence="4" id="KW-0411">Iron-sulfur</keyword>
<dbReference type="EMBL" id="CP014224">
    <property type="protein sequence ID" value="ANW94868.1"/>
    <property type="molecule type" value="Genomic_DNA"/>
</dbReference>
<dbReference type="AlphaFoldDB" id="A0A1B1Y292"/>
<dbReference type="Gene3D" id="3.40.5.90">
    <property type="entry name" value="CDGSH iron-sulfur domain, mitoNEET-type"/>
    <property type="match status" value="2"/>
</dbReference>
<dbReference type="SMART" id="SM00704">
    <property type="entry name" value="ZnF_CDGSH"/>
    <property type="match status" value="2"/>
</dbReference>
<dbReference type="PANTHER" id="PTHR46491">
    <property type="entry name" value="CDGSH IRON SULFUR DOMAIN PROTEIN HOMOLOG"/>
    <property type="match status" value="1"/>
</dbReference>
<proteinExistence type="predicted"/>
<evidence type="ECO:0000256" key="1">
    <source>
        <dbReference type="ARBA" id="ARBA00022714"/>
    </source>
</evidence>
<evidence type="ECO:0000256" key="2">
    <source>
        <dbReference type="ARBA" id="ARBA00022723"/>
    </source>
</evidence>
<reference evidence="6 7" key="1">
    <citation type="submission" date="2016-02" db="EMBL/GenBank/DDBJ databases">
        <authorList>
            <person name="Wen L."/>
            <person name="He K."/>
            <person name="Yang H."/>
        </authorList>
    </citation>
    <scope>NUCLEOTIDE SEQUENCE [LARGE SCALE GENOMIC DNA]</scope>
    <source>
        <strain evidence="6 7">CZ1127</strain>
    </source>
</reference>
<dbReference type="Proteomes" id="UP000092967">
    <property type="component" value="Chromosome"/>
</dbReference>
<dbReference type="GO" id="GO:0046872">
    <property type="term" value="F:metal ion binding"/>
    <property type="evidence" value="ECO:0007669"/>
    <property type="project" value="UniProtKB-KW"/>
</dbReference>
<dbReference type="KEGG" id="wfu:AXE80_00530"/>
<dbReference type="OrthoDB" id="9795032at2"/>
<accession>A0A1B1Y292</accession>
<evidence type="ECO:0000313" key="6">
    <source>
        <dbReference type="EMBL" id="ANW94868.1"/>
    </source>
</evidence>
<dbReference type="GO" id="GO:0005737">
    <property type="term" value="C:cytoplasm"/>
    <property type="evidence" value="ECO:0007669"/>
    <property type="project" value="UniProtKB-ARBA"/>
</dbReference>
<dbReference type="Pfam" id="PF09360">
    <property type="entry name" value="zf-CDGSH"/>
    <property type="match status" value="2"/>
</dbReference>
<keyword evidence="1" id="KW-0001">2Fe-2S</keyword>
<organism evidence="6 7">
    <name type="scientific">Wenyingzhuangia fucanilytica</name>
    <dbReference type="NCBI Taxonomy" id="1790137"/>
    <lineage>
        <taxon>Bacteria</taxon>
        <taxon>Pseudomonadati</taxon>
        <taxon>Bacteroidota</taxon>
        <taxon>Flavobacteriia</taxon>
        <taxon>Flavobacteriales</taxon>
        <taxon>Flavobacteriaceae</taxon>
        <taxon>Wenyingzhuangia</taxon>
    </lineage>
</organism>
<keyword evidence="3" id="KW-0408">Iron</keyword>
<dbReference type="RefSeq" id="WP_068823973.1">
    <property type="nucleotide sequence ID" value="NZ_CP014224.1"/>
</dbReference>
<sequence>MPVIELVKGKTYKYCTCGHSASMPFCDSAHVTKGGGKPILFTAEKDGGVALCGCGKSSNKPYCDGSHNG</sequence>
<dbReference type="PANTHER" id="PTHR46491:SF3">
    <property type="entry name" value="CDGSH IRON-SULFUR DOMAIN-CONTAINING PROTEIN 3, MITOCHONDRIAL"/>
    <property type="match status" value="1"/>
</dbReference>
<feature type="domain" description="Iron-binding zinc finger CDGSH type" evidence="5">
    <location>
        <begin position="4"/>
        <end position="36"/>
    </location>
</feature>
<keyword evidence="2" id="KW-0479">Metal-binding</keyword>
<feature type="domain" description="Iron-binding zinc finger CDGSH type" evidence="5">
    <location>
        <begin position="38"/>
        <end position="68"/>
    </location>
</feature>
<evidence type="ECO:0000259" key="5">
    <source>
        <dbReference type="SMART" id="SM00704"/>
    </source>
</evidence>
<protein>
    <recommendedName>
        <fullName evidence="5">Iron-binding zinc finger CDGSH type domain-containing protein</fullName>
    </recommendedName>
</protein>
<evidence type="ECO:0000256" key="3">
    <source>
        <dbReference type="ARBA" id="ARBA00023004"/>
    </source>
</evidence>
<dbReference type="InterPro" id="IPR052950">
    <property type="entry name" value="CISD"/>
</dbReference>
<dbReference type="InterPro" id="IPR042216">
    <property type="entry name" value="MitoNEET_CISD"/>
</dbReference>
<keyword evidence="7" id="KW-1185">Reference proteome</keyword>
<dbReference type="GO" id="GO:0051537">
    <property type="term" value="F:2 iron, 2 sulfur cluster binding"/>
    <property type="evidence" value="ECO:0007669"/>
    <property type="project" value="UniProtKB-KW"/>
</dbReference>
<dbReference type="InterPro" id="IPR018967">
    <property type="entry name" value="FeS-contain_CDGSH-typ"/>
</dbReference>